<evidence type="ECO:0000313" key="2">
    <source>
        <dbReference type="Proteomes" id="UP000004295"/>
    </source>
</evidence>
<comment type="caution">
    <text evidence="1">The sequence shown here is derived from an EMBL/GenBank/DDBJ whole genome shotgun (WGS) entry which is preliminary data.</text>
</comment>
<protein>
    <submittedName>
        <fullName evidence="1">Uncharacterized protein</fullName>
    </submittedName>
</protein>
<dbReference type="Proteomes" id="UP000004295">
    <property type="component" value="Unassembled WGS sequence"/>
</dbReference>
<sequence>MQKSRVSHYLCSKDRYYYLGTRSSLRGQIYNVSAQHNTVCADF</sequence>
<dbReference type="EMBL" id="ACNN01000005">
    <property type="protein sequence ID" value="EEN83555.1"/>
    <property type="molecule type" value="Genomic_DNA"/>
</dbReference>
<proteinExistence type="predicted"/>
<accession>C3J7U4</accession>
<evidence type="ECO:0000313" key="1">
    <source>
        <dbReference type="EMBL" id="EEN83555.1"/>
    </source>
</evidence>
<keyword evidence="2" id="KW-1185">Reference proteome</keyword>
<dbReference type="STRING" id="553175.POREN0001_1186"/>
<gene>
    <name evidence="1" type="ORF">POREN0001_1186</name>
</gene>
<name>C3J7U4_POREA</name>
<organism evidence="1 2">
    <name type="scientific">Porphyromonas endodontalis (strain ATCC 35406 / DSM 24491 / JCM 8526 / CCUG 16442 / BCRC 14492 / NCTC 13058 / HG 370)</name>
    <name type="common">Bacteroides endodontalis</name>
    <dbReference type="NCBI Taxonomy" id="553175"/>
    <lineage>
        <taxon>Bacteria</taxon>
        <taxon>Pseudomonadati</taxon>
        <taxon>Bacteroidota</taxon>
        <taxon>Bacteroidia</taxon>
        <taxon>Bacteroidales</taxon>
        <taxon>Porphyromonadaceae</taxon>
        <taxon>Porphyromonas</taxon>
    </lineage>
</organism>
<reference evidence="1 2" key="1">
    <citation type="submission" date="2009-04" db="EMBL/GenBank/DDBJ databases">
        <authorList>
            <person name="Sebastian Y."/>
            <person name="Madupu R."/>
            <person name="Durkin A.S."/>
            <person name="Torralba M."/>
            <person name="Methe B."/>
            <person name="Sutton G.G."/>
            <person name="Strausberg R.L."/>
            <person name="Nelson K.E."/>
        </authorList>
    </citation>
    <scope>NUCLEOTIDE SEQUENCE [LARGE SCALE GENOMIC DNA]</scope>
    <source>
        <strain evidence="2">ATCC 35406 / BCRC 14492 / JCM 8526 / NCTC 13058 / HG 370</strain>
    </source>
</reference>
<dbReference type="AlphaFoldDB" id="C3J7U4"/>